<evidence type="ECO:0000313" key="2">
    <source>
        <dbReference type="EMBL" id="GIL82729.1"/>
    </source>
</evidence>
<dbReference type="Proteomes" id="UP000747110">
    <property type="component" value="Unassembled WGS sequence"/>
</dbReference>
<feature type="compositionally biased region" description="Low complexity" evidence="1">
    <location>
        <begin position="1563"/>
        <end position="1584"/>
    </location>
</feature>
<feature type="compositionally biased region" description="Basic and acidic residues" evidence="1">
    <location>
        <begin position="413"/>
        <end position="425"/>
    </location>
</feature>
<keyword evidence="3" id="KW-1185">Reference proteome</keyword>
<sequence>MSRQGNRLDGIGDAPLGLDTLYKLRVLPKHIAQEATNATEEMVIDMLRNAYGAAIKDLAKPAVCSLVHSSGLNFPTVRTALLLRGQPPTEEEIVACVCVAGVRDRLLVLYNAINKNAGQRFRDVQKILLLGVANLARERLNHPYILAVVHPGEKEAFEGVGFADVKKQLRSLQSKYPELCGVEELARKFCSVKAQIWIFQTEGAKAALDIVIEAERASGSALAAGARPGPMASTERGTGGATAGPAPGSNNPSAGRPPVPMAAGNAERTRLWRRSSQSTSAAGDLVTGKPLPRGPAPDASASTRCLGMPLSNNVAVARTGRAAEEARPTAAVGGRAVAAIGRNARAVKASHTAFPLQDGHNGTIGAATDDGGGGGPSEPISQAAVPLQAASPLPLPRPGETTDSSMALSPSPQHHDQEGDVEGARGVDCGKGYPGEKRGLGDIQKTQQTVPAFETQAVAQSLELGLAAGGCVAQCGMSQGAAGRRERDVEEVAAPSAERQPEPHRSQQLQQDLQPQQRQENQRLEEQQPQLLERHVPVQGLQPQQQQMLPGGTGFRGFRGAVTSTPRVLVASGANVAAAAVGTAPEIQEPARKKIHFALMNMPAVAMPGSAGGRNNGGYGTNAMPGTAAAAVCAAAAAAPAAAGTATEPAARPLNWDVAATRLDDLQGCRTLGTAAGGVAGCPGAQRLTPAAQGLPDEEEQQPGVRRVSYPVAAPARPQGPLPWRRQRRQQQQQPWLYDDTGPGSIALRLAAAKGFIGRALALRHTAAAEDRAGPSTSRDQCQGAGAATGNGAESSGVAHRVAEGILDLVCWVDNADEEEVMQVLRMLRSCTRGAPEGRLQQQTPGSYDHAAALRGLGAAVAAPTAAAAAPALAAAPATTSGNPHGTRKRPRDAAAGEAAKGTSVGGAACPLRAATGLLGGSGSSSDGGGNGRPQRHGSPCRSELPGFARGPPEGDSGPAPLVPNPAAVETVETRGGRPPRAAALLAERVWRQLDPPDAGLPQKRRRRQDELASPHAAAGGDAIVDLPQRRCPAVGSQAAGYAEEGAGGTGAGTAVRGEVQLFAQTPSCCTAEPQRPPEIRKPSAAGSPAAWQQVSKFPGLAGSSLGGLASPRRAQRPHGLSLPLRPFVSPSGCRSDNCLHVEQQQPRLQQQQQQNHHHQQQQQQQQQQPQGQEAPPQRPVSQICPRSQGRRGPATSESHPGRSHHRGRAPPVLRTRQLSAAAQVEAKNLQLQPLHARLRAPAAASRAEWESMAYRVFHYLQEQPAGLWHSRPSILGMLDTFQRDRRKELGKGVGPPPQAPSSAAAVMTLQPAGSLACAKTCDAQCIDAGPGRGGHGICSAATALRVATNVPGGDGQEATGDGDDSLAPAAATAPAAAGGSDGSAAACGGPGDQDRGKGGIGSQGGSSWVASSHQCKMLLQQLANSVFPCGAVVERVRDERFTVHYFRLRPLVDEAIDDGDDLDAVKTEVASGPAEQGGRPQATSGPGVATGTAAACGASGSAPIPPSSFGLHSWPMLVAAAGVSMPQQPGCQVEVGQGGSETDVNLRPPSLLTGRCVSTLDSASRSRSPTLTSRPSCAATASAAPPMAPAGAVRPPTHSSLLAAATVAATPPPPETRLGATPMAMDMTNGLWYLAEVVAAELDGDEVELVFKGFDEPPSRRSATDGTVFWGRDSEIIWHNVYRHDGSWLPLPWKEPFKKLGVKEVQEAILWAAAAAASKSRKGPRRRHWRNGQTVSGSGDGGATPALVLASSTLPAPLPLPAESAGHCREQELAMTMEATEGASETYQGLVCAVTESARGEEEAPPRAVLAWPTPQPERPANDNMEELVTAAATEGLILRPQMPAPGLVFCRQAADDEQAPGATTAAESAVMSPSLTPSVSLRQAAGMPPLTATGSDGRGGVSGWIGQALLAAMMHHRLRTIGTLSAAVMLSARRWGVATAWGSTGSGGFGSSDVTHGPWGRALKRHRCKQTEDKADRLMAHFEEGTAAEAELEAVPEPVAMDGTRARNEVLNAGR</sequence>
<feature type="compositionally biased region" description="Basic residues" evidence="1">
    <location>
        <begin position="1722"/>
        <end position="1731"/>
    </location>
</feature>
<feature type="region of interest" description="Disordered" evidence="1">
    <location>
        <begin position="714"/>
        <end position="740"/>
    </location>
</feature>
<evidence type="ECO:0000256" key="1">
    <source>
        <dbReference type="SAM" id="MobiDB-lite"/>
    </source>
</evidence>
<dbReference type="OrthoDB" id="10572692at2759"/>
<feature type="region of interest" description="Disordered" evidence="1">
    <location>
        <begin position="1069"/>
        <end position="1091"/>
    </location>
</feature>
<feature type="compositionally biased region" description="Gly residues" evidence="1">
    <location>
        <begin position="919"/>
        <end position="932"/>
    </location>
</feature>
<comment type="caution">
    <text evidence="2">The sequence shown here is derived from an EMBL/GenBank/DDBJ whole genome shotgun (WGS) entry which is preliminary data.</text>
</comment>
<gene>
    <name evidence="2" type="ORF">Vretifemale_11607</name>
</gene>
<feature type="region of interest" description="Disordered" evidence="1">
    <location>
        <begin position="769"/>
        <end position="796"/>
    </location>
</feature>
<feature type="compositionally biased region" description="Low complexity" evidence="1">
    <location>
        <begin position="717"/>
        <end position="737"/>
    </location>
</feature>
<feature type="region of interest" description="Disordered" evidence="1">
    <location>
        <begin position="994"/>
        <end position="1023"/>
    </location>
</feature>
<feature type="region of interest" description="Disordered" evidence="1">
    <location>
        <begin position="355"/>
        <end position="441"/>
    </location>
</feature>
<organism evidence="2 3">
    <name type="scientific">Volvox reticuliferus</name>
    <dbReference type="NCBI Taxonomy" id="1737510"/>
    <lineage>
        <taxon>Eukaryota</taxon>
        <taxon>Viridiplantae</taxon>
        <taxon>Chlorophyta</taxon>
        <taxon>core chlorophytes</taxon>
        <taxon>Chlorophyceae</taxon>
        <taxon>CS clade</taxon>
        <taxon>Chlamydomonadales</taxon>
        <taxon>Volvocaceae</taxon>
        <taxon>Volvox</taxon>
    </lineage>
</organism>
<feature type="region of interest" description="Disordered" evidence="1">
    <location>
        <begin position="1145"/>
        <end position="1212"/>
    </location>
</feature>
<feature type="region of interest" description="Disordered" evidence="1">
    <location>
        <begin position="1469"/>
        <end position="1500"/>
    </location>
</feature>
<feature type="region of interest" description="Disordered" evidence="1">
    <location>
        <begin position="919"/>
        <end position="965"/>
    </location>
</feature>
<feature type="region of interest" description="Disordered" evidence="1">
    <location>
        <begin position="1722"/>
        <end position="1745"/>
    </location>
</feature>
<proteinExistence type="predicted"/>
<feature type="compositionally biased region" description="Low complexity" evidence="1">
    <location>
        <begin position="1145"/>
        <end position="1176"/>
    </location>
</feature>
<feature type="region of interest" description="Disordered" evidence="1">
    <location>
        <begin position="480"/>
        <end position="525"/>
    </location>
</feature>
<accession>A0A8J4CME2</accession>
<feature type="compositionally biased region" description="Low complexity" evidence="1">
    <location>
        <begin position="507"/>
        <end position="519"/>
    </location>
</feature>
<evidence type="ECO:0000313" key="3">
    <source>
        <dbReference type="Proteomes" id="UP000747110"/>
    </source>
</evidence>
<feature type="region of interest" description="Disordered" evidence="1">
    <location>
        <begin position="1352"/>
        <end position="1406"/>
    </location>
</feature>
<protein>
    <submittedName>
        <fullName evidence="2">Uncharacterized protein</fullName>
    </submittedName>
</protein>
<feature type="compositionally biased region" description="Low complexity" evidence="1">
    <location>
        <begin position="1483"/>
        <end position="1500"/>
    </location>
</feature>
<reference evidence="2" key="1">
    <citation type="journal article" date="2021" name="Proc. Natl. Acad. Sci. U.S.A.">
        <title>Three genomes in the algal genus Volvox reveal the fate of a haploid sex-determining region after a transition to homothallism.</title>
        <authorList>
            <person name="Yamamoto K."/>
            <person name="Hamaji T."/>
            <person name="Kawai-Toyooka H."/>
            <person name="Matsuzaki R."/>
            <person name="Takahashi F."/>
            <person name="Nishimura Y."/>
            <person name="Kawachi M."/>
            <person name="Noguchi H."/>
            <person name="Minakuchi Y."/>
            <person name="Umen J.G."/>
            <person name="Toyoda A."/>
            <person name="Nozaki H."/>
        </authorList>
    </citation>
    <scope>NUCLEOTIDE SEQUENCE</scope>
    <source>
        <strain evidence="2">NIES-3786</strain>
    </source>
</reference>
<feature type="compositionally biased region" description="Low complexity" evidence="1">
    <location>
        <begin position="1366"/>
        <end position="1388"/>
    </location>
</feature>
<feature type="region of interest" description="Disordered" evidence="1">
    <location>
        <begin position="875"/>
        <end position="905"/>
    </location>
</feature>
<feature type="region of interest" description="Disordered" evidence="1">
    <location>
        <begin position="1803"/>
        <end position="1822"/>
    </location>
</feature>
<name>A0A8J4CME2_9CHLO</name>
<feature type="region of interest" description="Disordered" evidence="1">
    <location>
        <begin position="1560"/>
        <end position="1584"/>
    </location>
</feature>
<feature type="compositionally biased region" description="Polar residues" evidence="1">
    <location>
        <begin position="401"/>
        <end position="412"/>
    </location>
</feature>
<dbReference type="EMBL" id="BNCP01000025">
    <property type="protein sequence ID" value="GIL82729.1"/>
    <property type="molecule type" value="Genomic_DNA"/>
</dbReference>
<feature type="region of interest" description="Disordered" evidence="1">
    <location>
        <begin position="222"/>
        <end position="304"/>
    </location>
</feature>
<feature type="region of interest" description="Disordered" evidence="1">
    <location>
        <begin position="1106"/>
        <end position="1129"/>
    </location>
</feature>